<keyword evidence="2" id="KW-1185">Reference proteome</keyword>
<protein>
    <submittedName>
        <fullName evidence="1">Uncharacterized protein</fullName>
    </submittedName>
</protein>
<evidence type="ECO:0000313" key="1">
    <source>
        <dbReference type="EMBL" id="KAH7975815.1"/>
    </source>
</evidence>
<comment type="caution">
    <text evidence="1">The sequence shown here is derived from an EMBL/GenBank/DDBJ whole genome shotgun (WGS) entry which is preliminary data.</text>
</comment>
<reference evidence="1" key="2">
    <citation type="submission" date="2021-09" db="EMBL/GenBank/DDBJ databases">
        <authorList>
            <person name="Jia N."/>
            <person name="Wang J."/>
            <person name="Shi W."/>
            <person name="Du L."/>
            <person name="Sun Y."/>
            <person name="Zhan W."/>
            <person name="Jiang J."/>
            <person name="Wang Q."/>
            <person name="Zhang B."/>
            <person name="Ji P."/>
            <person name="Sakyi L.B."/>
            <person name="Cui X."/>
            <person name="Yuan T."/>
            <person name="Jiang B."/>
            <person name="Yang W."/>
            <person name="Lam T.T.-Y."/>
            <person name="Chang Q."/>
            <person name="Ding S."/>
            <person name="Wang X."/>
            <person name="Zhu J."/>
            <person name="Ruan X."/>
            <person name="Zhao L."/>
            <person name="Wei J."/>
            <person name="Que T."/>
            <person name="Du C."/>
            <person name="Cheng J."/>
            <person name="Dai P."/>
            <person name="Han X."/>
            <person name="Huang E."/>
            <person name="Gao Y."/>
            <person name="Liu J."/>
            <person name="Shao H."/>
            <person name="Ye R."/>
            <person name="Li L."/>
            <person name="Wei W."/>
            <person name="Wang X."/>
            <person name="Wang C."/>
            <person name="Huo Q."/>
            <person name="Li W."/>
            <person name="Guo W."/>
            <person name="Chen H."/>
            <person name="Chen S."/>
            <person name="Zhou L."/>
            <person name="Zhou L."/>
            <person name="Ni X."/>
            <person name="Tian J."/>
            <person name="Zhou Y."/>
            <person name="Sheng Y."/>
            <person name="Liu T."/>
            <person name="Pan Y."/>
            <person name="Xia L."/>
            <person name="Li J."/>
            <person name="Zhao F."/>
            <person name="Cao W."/>
        </authorList>
    </citation>
    <scope>NUCLEOTIDE SEQUENCE</scope>
    <source>
        <strain evidence="1">Rsan-2018</strain>
        <tissue evidence="1">Larvae</tissue>
    </source>
</reference>
<dbReference type="AlphaFoldDB" id="A0A9D4QCD4"/>
<gene>
    <name evidence="1" type="ORF">HPB52_005371</name>
</gene>
<proteinExistence type="predicted"/>
<organism evidence="1 2">
    <name type="scientific">Rhipicephalus sanguineus</name>
    <name type="common">Brown dog tick</name>
    <name type="synonym">Ixodes sanguineus</name>
    <dbReference type="NCBI Taxonomy" id="34632"/>
    <lineage>
        <taxon>Eukaryota</taxon>
        <taxon>Metazoa</taxon>
        <taxon>Ecdysozoa</taxon>
        <taxon>Arthropoda</taxon>
        <taxon>Chelicerata</taxon>
        <taxon>Arachnida</taxon>
        <taxon>Acari</taxon>
        <taxon>Parasitiformes</taxon>
        <taxon>Ixodida</taxon>
        <taxon>Ixodoidea</taxon>
        <taxon>Ixodidae</taxon>
        <taxon>Rhipicephalinae</taxon>
        <taxon>Rhipicephalus</taxon>
        <taxon>Rhipicephalus</taxon>
    </lineage>
</organism>
<dbReference type="EMBL" id="JABSTV010001246">
    <property type="protein sequence ID" value="KAH7975815.1"/>
    <property type="molecule type" value="Genomic_DNA"/>
</dbReference>
<reference evidence="1" key="1">
    <citation type="journal article" date="2020" name="Cell">
        <title>Large-Scale Comparative Analyses of Tick Genomes Elucidate Their Genetic Diversity and Vector Capacities.</title>
        <authorList>
            <consortium name="Tick Genome and Microbiome Consortium (TIGMIC)"/>
            <person name="Jia N."/>
            <person name="Wang J."/>
            <person name="Shi W."/>
            <person name="Du L."/>
            <person name="Sun Y."/>
            <person name="Zhan W."/>
            <person name="Jiang J.F."/>
            <person name="Wang Q."/>
            <person name="Zhang B."/>
            <person name="Ji P."/>
            <person name="Bell-Sakyi L."/>
            <person name="Cui X.M."/>
            <person name="Yuan T.T."/>
            <person name="Jiang B.G."/>
            <person name="Yang W.F."/>
            <person name="Lam T.T."/>
            <person name="Chang Q.C."/>
            <person name="Ding S.J."/>
            <person name="Wang X.J."/>
            <person name="Zhu J.G."/>
            <person name="Ruan X.D."/>
            <person name="Zhao L."/>
            <person name="Wei J.T."/>
            <person name="Ye R.Z."/>
            <person name="Que T.C."/>
            <person name="Du C.H."/>
            <person name="Zhou Y.H."/>
            <person name="Cheng J.X."/>
            <person name="Dai P.F."/>
            <person name="Guo W.B."/>
            <person name="Han X.H."/>
            <person name="Huang E.J."/>
            <person name="Li L.F."/>
            <person name="Wei W."/>
            <person name="Gao Y.C."/>
            <person name="Liu J.Z."/>
            <person name="Shao H.Z."/>
            <person name="Wang X."/>
            <person name="Wang C.C."/>
            <person name="Yang T.C."/>
            <person name="Huo Q.B."/>
            <person name="Li W."/>
            <person name="Chen H.Y."/>
            <person name="Chen S.E."/>
            <person name="Zhou L.G."/>
            <person name="Ni X.B."/>
            <person name="Tian J.H."/>
            <person name="Sheng Y."/>
            <person name="Liu T."/>
            <person name="Pan Y.S."/>
            <person name="Xia L.Y."/>
            <person name="Li J."/>
            <person name="Zhao F."/>
            <person name="Cao W.C."/>
        </authorList>
    </citation>
    <scope>NUCLEOTIDE SEQUENCE</scope>
    <source>
        <strain evidence="1">Rsan-2018</strain>
    </source>
</reference>
<sequence length="77" mass="9354">MVISVAADNDWRQKRVKTPFFDQIYQSRRRYRVQRAATYENSHQYPVDYPVFGDDYEDPTSMHTVFRYESYPYLNSS</sequence>
<dbReference type="Proteomes" id="UP000821837">
    <property type="component" value="Chromosome 10"/>
</dbReference>
<name>A0A9D4QCD4_RHISA</name>
<accession>A0A9D4QCD4</accession>
<evidence type="ECO:0000313" key="2">
    <source>
        <dbReference type="Proteomes" id="UP000821837"/>
    </source>
</evidence>